<evidence type="ECO:0000256" key="6">
    <source>
        <dbReference type="ARBA" id="ARBA00023015"/>
    </source>
</evidence>
<evidence type="ECO:0000256" key="4">
    <source>
        <dbReference type="ARBA" id="ARBA00022771"/>
    </source>
</evidence>
<dbReference type="Pfam" id="PF13465">
    <property type="entry name" value="zf-H2C2_2"/>
    <property type="match status" value="1"/>
</dbReference>
<dbReference type="AlphaFoldDB" id="A0A286XT08"/>
<dbReference type="OMA" id="MMDVQTD"/>
<feature type="compositionally biased region" description="Basic and acidic residues" evidence="10">
    <location>
        <begin position="464"/>
        <end position="487"/>
    </location>
</feature>
<dbReference type="GeneID" id="100728711"/>
<dbReference type="VEuPathDB" id="HostDB:ENSCPOG00000035601"/>
<feature type="domain" description="C2H2-type" evidence="12">
    <location>
        <begin position="333"/>
        <end position="360"/>
    </location>
</feature>
<evidence type="ECO:0000256" key="10">
    <source>
        <dbReference type="SAM" id="MobiDB-lite"/>
    </source>
</evidence>
<reference evidence="13" key="2">
    <citation type="submission" date="2025-08" db="UniProtKB">
        <authorList>
            <consortium name="Ensembl"/>
        </authorList>
    </citation>
    <scope>IDENTIFICATION</scope>
    <source>
        <strain evidence="13">2N</strain>
    </source>
</reference>
<sequence>MEMQTYCAKLLGELNEQRKRDFFCDCSIIVEGRTFKAHRNILFANSGYFRALLIHYIQDSGRHSTTSLDIVTSDAFSTILDFLYSGKLDLCGENVIEVMSAASYLQMNDVVNFCKTYIRSSLDICRKMEKEAALAAVVAAAAAAAAHQVDSPGKEGTSCGTKSLVSCPVGAKEIVDYKRESPCDDCGECHPLELVVKDNQGRGLADSGLSALPKRLEPKVEPKVEFDAAQVQAEAEVREPVLQGAAALSPAHVEEGTLGAVQAYSNYHVKQFLEALLRNGAVQSKDDTDHHFSRGLEGRPEGAGIAMGSVVDIQADWYGEDSGDVLVVPIKLHKCPFCPYTAKQKGILKRHIRSHTGERPYPCETCGKRFTRQEHLRSHALSVHRSSRPIICKGCRRTFMSHLSQGLRRFGLCDSCTCVTDSHEDDDDLMPINLSLVEASSESQEKSDTDNDWPICVESGEENDPAREGSDDRPRIQPNLPDHETLT</sequence>
<dbReference type="GO" id="GO:0000981">
    <property type="term" value="F:DNA-binding transcription factor activity, RNA polymerase II-specific"/>
    <property type="evidence" value="ECO:0007669"/>
    <property type="project" value="TreeGrafter"/>
</dbReference>
<dbReference type="Proteomes" id="UP000005447">
    <property type="component" value="Unassembled WGS sequence"/>
</dbReference>
<evidence type="ECO:0000256" key="9">
    <source>
        <dbReference type="PROSITE-ProRule" id="PRU00042"/>
    </source>
</evidence>
<dbReference type="Pfam" id="PF00651">
    <property type="entry name" value="BTB"/>
    <property type="match status" value="1"/>
</dbReference>
<keyword evidence="4 9" id="KW-0863">Zinc-finger</keyword>
<dbReference type="InParanoid" id="A0A286XT08"/>
<evidence type="ECO:0000256" key="3">
    <source>
        <dbReference type="ARBA" id="ARBA00022737"/>
    </source>
</evidence>
<keyword evidence="3" id="KW-0677">Repeat</keyword>
<dbReference type="InterPro" id="IPR000210">
    <property type="entry name" value="BTB/POZ_dom"/>
</dbReference>
<dbReference type="Ensembl" id="ENSCPOT00000032525.1">
    <property type="protein sequence ID" value="ENSCPOP00000028659.1"/>
    <property type="gene ID" value="ENSCPOG00000035601.1"/>
</dbReference>
<dbReference type="InterPro" id="IPR013087">
    <property type="entry name" value="Znf_C2H2_type"/>
</dbReference>
<reference evidence="13" key="3">
    <citation type="submission" date="2025-09" db="UniProtKB">
        <authorList>
            <consortium name="Ensembl"/>
        </authorList>
    </citation>
    <scope>IDENTIFICATION</scope>
    <source>
        <strain evidence="13">2N</strain>
    </source>
</reference>
<organism evidence="13 14">
    <name type="scientific">Cavia porcellus</name>
    <name type="common">Guinea pig</name>
    <dbReference type="NCBI Taxonomy" id="10141"/>
    <lineage>
        <taxon>Eukaryota</taxon>
        <taxon>Metazoa</taxon>
        <taxon>Chordata</taxon>
        <taxon>Craniata</taxon>
        <taxon>Vertebrata</taxon>
        <taxon>Euteleostomi</taxon>
        <taxon>Mammalia</taxon>
        <taxon>Eutheria</taxon>
        <taxon>Euarchontoglires</taxon>
        <taxon>Glires</taxon>
        <taxon>Rodentia</taxon>
        <taxon>Hystricomorpha</taxon>
        <taxon>Caviidae</taxon>
        <taxon>Cavia</taxon>
    </lineage>
</organism>
<keyword evidence="14" id="KW-1185">Reference proteome</keyword>
<dbReference type="KEGG" id="cpoc:100728711"/>
<dbReference type="SMART" id="SM00225">
    <property type="entry name" value="BTB"/>
    <property type="match status" value="1"/>
</dbReference>
<dbReference type="PROSITE" id="PS50157">
    <property type="entry name" value="ZINC_FINGER_C2H2_2"/>
    <property type="match status" value="2"/>
</dbReference>
<accession>A0A286XT08</accession>
<keyword evidence="6" id="KW-0805">Transcription regulation</keyword>
<keyword evidence="8" id="KW-0539">Nucleus</keyword>
<evidence type="ECO:0000256" key="5">
    <source>
        <dbReference type="ARBA" id="ARBA00022833"/>
    </source>
</evidence>
<proteinExistence type="predicted"/>
<dbReference type="FunCoup" id="A0A286XT08">
    <property type="interactions" value="1048"/>
</dbReference>
<feature type="region of interest" description="Disordered" evidence="10">
    <location>
        <begin position="438"/>
        <end position="487"/>
    </location>
</feature>
<evidence type="ECO:0000313" key="14">
    <source>
        <dbReference type="Proteomes" id="UP000005447"/>
    </source>
</evidence>
<dbReference type="GeneTree" id="ENSGT00940000154994"/>
<dbReference type="SUPFAM" id="SSF54695">
    <property type="entry name" value="POZ domain"/>
    <property type="match status" value="1"/>
</dbReference>
<dbReference type="GO" id="GO:0005654">
    <property type="term" value="C:nucleoplasm"/>
    <property type="evidence" value="ECO:0007669"/>
    <property type="project" value="Ensembl"/>
</dbReference>
<dbReference type="GO" id="GO:0008270">
    <property type="term" value="F:zinc ion binding"/>
    <property type="evidence" value="ECO:0007669"/>
    <property type="project" value="UniProtKB-KW"/>
</dbReference>
<dbReference type="PANTHER" id="PTHR46105:SF25">
    <property type="entry name" value="ZGC:110075 PROTEIN"/>
    <property type="match status" value="1"/>
</dbReference>
<feature type="domain" description="C2H2-type" evidence="12">
    <location>
        <begin position="361"/>
        <end position="389"/>
    </location>
</feature>
<dbReference type="eggNOG" id="KOG1721">
    <property type="taxonomic scope" value="Eukaryota"/>
</dbReference>
<dbReference type="Bgee" id="ENSCPOG00000035601">
    <property type="expression patterns" value="Expressed in pituitary gland and 4 other cell types or tissues"/>
</dbReference>
<dbReference type="PANTHER" id="PTHR46105">
    <property type="entry name" value="AGAP004733-PA"/>
    <property type="match status" value="1"/>
</dbReference>
<dbReference type="SMART" id="SM00355">
    <property type="entry name" value="ZnF_C2H2"/>
    <property type="match status" value="2"/>
</dbReference>
<dbReference type="InterPro" id="IPR011333">
    <property type="entry name" value="SKP1/BTB/POZ_sf"/>
</dbReference>
<evidence type="ECO:0000256" key="8">
    <source>
        <dbReference type="ARBA" id="ARBA00023242"/>
    </source>
</evidence>
<dbReference type="GO" id="GO:0000978">
    <property type="term" value="F:RNA polymerase II cis-regulatory region sequence-specific DNA binding"/>
    <property type="evidence" value="ECO:0007669"/>
    <property type="project" value="TreeGrafter"/>
</dbReference>
<dbReference type="InterPro" id="IPR036236">
    <property type="entry name" value="Znf_C2H2_sf"/>
</dbReference>
<name>A0A286XT08_CAVPO</name>
<dbReference type="STRING" id="10141.ENSCPOP00000028659"/>
<keyword evidence="7" id="KW-0804">Transcription</keyword>
<gene>
    <name evidence="13" type="primary">ZBTB8B</name>
</gene>
<dbReference type="Gene3D" id="3.30.160.60">
    <property type="entry name" value="Classic Zinc Finger"/>
    <property type="match status" value="2"/>
</dbReference>
<dbReference type="CDD" id="cd18330">
    <property type="entry name" value="BTB_POZ_ZBTB8B"/>
    <property type="match status" value="1"/>
</dbReference>
<evidence type="ECO:0000256" key="2">
    <source>
        <dbReference type="ARBA" id="ARBA00022723"/>
    </source>
</evidence>
<protein>
    <submittedName>
        <fullName evidence="13">Zinc finger and BTB domain containing 8B</fullName>
    </submittedName>
</protein>
<keyword evidence="5" id="KW-0862">Zinc</keyword>
<dbReference type="CTD" id="728116"/>
<dbReference type="SUPFAM" id="SSF57667">
    <property type="entry name" value="beta-beta-alpha zinc fingers"/>
    <property type="match status" value="1"/>
</dbReference>
<dbReference type="OrthoDB" id="4845755at2759"/>
<comment type="subcellular location">
    <subcellularLocation>
        <location evidence="1">Nucleus</location>
    </subcellularLocation>
</comment>
<feature type="domain" description="BTB" evidence="11">
    <location>
        <begin position="24"/>
        <end position="92"/>
    </location>
</feature>
<dbReference type="GO" id="GO:0005829">
    <property type="term" value="C:cytosol"/>
    <property type="evidence" value="ECO:0007669"/>
    <property type="project" value="Ensembl"/>
</dbReference>
<evidence type="ECO:0000259" key="12">
    <source>
        <dbReference type="PROSITE" id="PS50157"/>
    </source>
</evidence>
<evidence type="ECO:0000256" key="7">
    <source>
        <dbReference type="ARBA" id="ARBA00023163"/>
    </source>
</evidence>
<dbReference type="PROSITE" id="PS50097">
    <property type="entry name" value="BTB"/>
    <property type="match status" value="1"/>
</dbReference>
<dbReference type="EMBL" id="AAKN02028593">
    <property type="status" value="NOT_ANNOTATED_CDS"/>
    <property type="molecule type" value="Genomic_DNA"/>
</dbReference>
<dbReference type="Gene3D" id="3.30.710.10">
    <property type="entry name" value="Potassium Channel Kv1.1, Chain A"/>
    <property type="match status" value="1"/>
</dbReference>
<evidence type="ECO:0000259" key="11">
    <source>
        <dbReference type="PROSITE" id="PS50097"/>
    </source>
</evidence>
<evidence type="ECO:0000256" key="1">
    <source>
        <dbReference type="ARBA" id="ARBA00004123"/>
    </source>
</evidence>
<evidence type="ECO:0000313" key="13">
    <source>
        <dbReference type="Ensembl" id="ENSCPOP00000028659.1"/>
    </source>
</evidence>
<dbReference type="RefSeq" id="XP_003471198.1">
    <property type="nucleotide sequence ID" value="XM_003471150.5"/>
</dbReference>
<reference evidence="14" key="1">
    <citation type="journal article" date="2011" name="Nature">
        <title>A high-resolution map of human evolutionary constraint using 29 mammals.</title>
        <authorList>
            <person name="Lindblad-Toh K."/>
            <person name="Garber M."/>
            <person name="Zuk O."/>
            <person name="Lin M.F."/>
            <person name="Parker B.J."/>
            <person name="Washietl S."/>
            <person name="Kheradpour P."/>
            <person name="Ernst J."/>
            <person name="Jordan G."/>
            <person name="Mauceli E."/>
            <person name="Ward L.D."/>
            <person name="Lowe C.B."/>
            <person name="Holloway A.K."/>
            <person name="Clamp M."/>
            <person name="Gnerre S."/>
            <person name="Alfoldi J."/>
            <person name="Beal K."/>
            <person name="Chang J."/>
            <person name="Clawson H."/>
            <person name="Cuff J."/>
            <person name="Di Palma F."/>
            <person name="Fitzgerald S."/>
            <person name="Flicek P."/>
            <person name="Guttman M."/>
            <person name="Hubisz M.J."/>
            <person name="Jaffe D.B."/>
            <person name="Jungreis I."/>
            <person name="Kent W.J."/>
            <person name="Kostka D."/>
            <person name="Lara M."/>
            <person name="Martins A.L."/>
            <person name="Massingham T."/>
            <person name="Moltke I."/>
            <person name="Raney B.J."/>
            <person name="Rasmussen M.D."/>
            <person name="Robinson J."/>
            <person name="Stark A."/>
            <person name="Vilella A.J."/>
            <person name="Wen J."/>
            <person name="Xie X."/>
            <person name="Zody M.C."/>
            <person name="Baldwin J."/>
            <person name="Bloom T."/>
            <person name="Chin C.W."/>
            <person name="Heiman D."/>
            <person name="Nicol R."/>
            <person name="Nusbaum C."/>
            <person name="Young S."/>
            <person name="Wilkinson J."/>
            <person name="Worley K.C."/>
            <person name="Kovar C.L."/>
            <person name="Muzny D.M."/>
            <person name="Gibbs R.A."/>
            <person name="Cree A."/>
            <person name="Dihn H.H."/>
            <person name="Fowler G."/>
            <person name="Jhangiani S."/>
            <person name="Joshi V."/>
            <person name="Lee S."/>
            <person name="Lewis L.R."/>
            <person name="Nazareth L.V."/>
            <person name="Okwuonu G."/>
            <person name="Santibanez J."/>
            <person name="Warren W.C."/>
            <person name="Mardis E.R."/>
            <person name="Weinstock G.M."/>
            <person name="Wilson R.K."/>
            <person name="Delehaunty K."/>
            <person name="Dooling D."/>
            <person name="Fronik C."/>
            <person name="Fulton L."/>
            <person name="Fulton B."/>
            <person name="Graves T."/>
            <person name="Minx P."/>
            <person name="Sodergren E."/>
            <person name="Birney E."/>
            <person name="Margulies E.H."/>
            <person name="Herrero J."/>
            <person name="Green E.D."/>
            <person name="Haussler D."/>
            <person name="Siepel A."/>
            <person name="Goldman N."/>
            <person name="Pollard K.S."/>
            <person name="Pedersen J.S."/>
            <person name="Lander E.S."/>
            <person name="Kellis M."/>
        </authorList>
    </citation>
    <scope>NUCLEOTIDE SEQUENCE [LARGE SCALE GENOMIC DNA]</scope>
    <source>
        <strain evidence="14">2N</strain>
    </source>
</reference>
<dbReference type="FunFam" id="3.30.160.60:FF:000065">
    <property type="entry name" value="B-cell CLL/lymphoma 6, member B"/>
    <property type="match status" value="1"/>
</dbReference>
<dbReference type="FunFam" id="3.30.160.60:FF:000379">
    <property type="entry name" value="Zinc finger and BTB domain-containing protein 46"/>
    <property type="match status" value="1"/>
</dbReference>
<dbReference type="InterPro" id="IPR050457">
    <property type="entry name" value="ZnFinger_BTB_dom_contain"/>
</dbReference>
<keyword evidence="2" id="KW-0479">Metal-binding</keyword>
<dbReference type="PROSITE" id="PS00028">
    <property type="entry name" value="ZINC_FINGER_C2H2_1"/>
    <property type="match status" value="1"/>
</dbReference>